<reference evidence="2 3" key="1">
    <citation type="submission" date="2019-03" db="EMBL/GenBank/DDBJ databases">
        <title>Genomic Encyclopedia of Type Strains, Phase IV (KMG-IV): sequencing the most valuable type-strain genomes for metagenomic binning, comparative biology and taxonomic classification.</title>
        <authorList>
            <person name="Goeker M."/>
        </authorList>
    </citation>
    <scope>NUCLEOTIDE SEQUENCE [LARGE SCALE GENOMIC DNA]</scope>
    <source>
        <strain evidence="2 3">DSM 24179</strain>
    </source>
</reference>
<evidence type="ECO:0000313" key="2">
    <source>
        <dbReference type="EMBL" id="TCO10515.1"/>
    </source>
</evidence>
<evidence type="ECO:0000256" key="1">
    <source>
        <dbReference type="SAM" id="MobiDB-lite"/>
    </source>
</evidence>
<dbReference type="InterPro" id="IPR022385">
    <property type="entry name" value="Rhs_assc_core"/>
</dbReference>
<dbReference type="OrthoDB" id="997343at2"/>
<dbReference type="RefSeq" id="WP_132431070.1">
    <property type="nucleotide sequence ID" value="NZ_SLWK01000001.1"/>
</dbReference>
<feature type="region of interest" description="Disordered" evidence="1">
    <location>
        <begin position="153"/>
        <end position="204"/>
    </location>
</feature>
<dbReference type="PANTHER" id="PTHR32305:SF15">
    <property type="entry name" value="PROTEIN RHSA-RELATED"/>
    <property type="match status" value="1"/>
</dbReference>
<dbReference type="NCBIfam" id="TIGR03696">
    <property type="entry name" value="Rhs_assc_core"/>
    <property type="match status" value="1"/>
</dbReference>
<accession>A0A4R2GMM2</accession>
<proteinExistence type="predicted"/>
<dbReference type="PANTHER" id="PTHR32305">
    <property type="match status" value="1"/>
</dbReference>
<dbReference type="Proteomes" id="UP000295221">
    <property type="component" value="Unassembled WGS sequence"/>
</dbReference>
<sequence length="253" mass="29381">MHSFFGWYDYGARFYDPQIARWYSPDPLTEYRYNMTPYHYVMNNPLRFIDPTGLKEEEPEVDYHIDLDEVTVTAPAPTNNVSWLWQFFNYSQAGGVHFSDPNGNPNYNNPYTARHTEFMPNALRLFNLGFGRARGVNRSSRFNDGISKGIGKASEIGVTPDSEIKRSSTGKGEELDKDGRRANIEKAKEREANDTRKNTESERRLMWRPDSIDVTYLPHQRGARIPVQINDKTGDTLRVYRHSQRDVEYLLND</sequence>
<organism evidence="2 3">
    <name type="scientific">Natronoflexus pectinivorans</name>
    <dbReference type="NCBI Taxonomy" id="682526"/>
    <lineage>
        <taxon>Bacteria</taxon>
        <taxon>Pseudomonadati</taxon>
        <taxon>Bacteroidota</taxon>
        <taxon>Bacteroidia</taxon>
        <taxon>Marinilabiliales</taxon>
        <taxon>Marinilabiliaceae</taxon>
        <taxon>Natronoflexus</taxon>
    </lineage>
</organism>
<dbReference type="EMBL" id="SLWK01000001">
    <property type="protein sequence ID" value="TCO10515.1"/>
    <property type="molecule type" value="Genomic_DNA"/>
</dbReference>
<gene>
    <name evidence="2" type="ORF">EV194_101145</name>
</gene>
<dbReference type="InterPro" id="IPR050708">
    <property type="entry name" value="T6SS_VgrG/RHS"/>
</dbReference>
<feature type="compositionally biased region" description="Basic and acidic residues" evidence="1">
    <location>
        <begin position="162"/>
        <end position="204"/>
    </location>
</feature>
<comment type="caution">
    <text evidence="2">The sequence shown here is derived from an EMBL/GenBank/DDBJ whole genome shotgun (WGS) entry which is preliminary data.</text>
</comment>
<name>A0A4R2GMM2_9BACT</name>
<dbReference type="AlphaFoldDB" id="A0A4R2GMM2"/>
<keyword evidence="3" id="KW-1185">Reference proteome</keyword>
<evidence type="ECO:0000313" key="3">
    <source>
        <dbReference type="Proteomes" id="UP000295221"/>
    </source>
</evidence>
<protein>
    <submittedName>
        <fullName evidence="2">RHS repeat-associated protein</fullName>
    </submittedName>
</protein>
<dbReference type="Gene3D" id="2.180.10.10">
    <property type="entry name" value="RHS repeat-associated core"/>
    <property type="match status" value="1"/>
</dbReference>